<keyword evidence="1" id="KW-0677">Repeat</keyword>
<feature type="repeat" description="PPR" evidence="2">
    <location>
        <begin position="491"/>
        <end position="525"/>
    </location>
</feature>
<feature type="compositionally biased region" description="Gly residues" evidence="3">
    <location>
        <begin position="57"/>
        <end position="83"/>
    </location>
</feature>
<feature type="repeat" description="PPR" evidence="2">
    <location>
        <begin position="796"/>
        <end position="830"/>
    </location>
</feature>
<proteinExistence type="predicted"/>
<dbReference type="Pfam" id="PF20430">
    <property type="entry name" value="Eplus_motif"/>
    <property type="match status" value="1"/>
</dbReference>
<organism evidence="5 6">
    <name type="scientific">Stephania cephalantha</name>
    <dbReference type="NCBI Taxonomy" id="152367"/>
    <lineage>
        <taxon>Eukaryota</taxon>
        <taxon>Viridiplantae</taxon>
        <taxon>Streptophyta</taxon>
        <taxon>Embryophyta</taxon>
        <taxon>Tracheophyta</taxon>
        <taxon>Spermatophyta</taxon>
        <taxon>Magnoliopsida</taxon>
        <taxon>Ranunculales</taxon>
        <taxon>Menispermaceae</taxon>
        <taxon>Menispermoideae</taxon>
        <taxon>Cissampelideae</taxon>
        <taxon>Stephania</taxon>
    </lineage>
</organism>
<dbReference type="FunFam" id="1.25.40.10:FF:000031">
    <property type="entry name" value="Pentatricopeptide repeat-containing protein mitochondrial"/>
    <property type="match status" value="1"/>
</dbReference>
<dbReference type="Pfam" id="PF14432">
    <property type="entry name" value="DYW_deaminase"/>
    <property type="match status" value="1"/>
</dbReference>
<dbReference type="FunFam" id="1.25.40.10:FF:000366">
    <property type="entry name" value="Pentatricopeptide (PPR) repeat-containing protein"/>
    <property type="match status" value="1"/>
</dbReference>
<evidence type="ECO:0000256" key="1">
    <source>
        <dbReference type="ARBA" id="ARBA00022737"/>
    </source>
</evidence>
<feature type="repeat" description="PPR" evidence="2">
    <location>
        <begin position="561"/>
        <end position="595"/>
    </location>
</feature>
<dbReference type="PANTHER" id="PTHR47926">
    <property type="entry name" value="PENTATRICOPEPTIDE REPEAT-CONTAINING PROTEIN"/>
    <property type="match status" value="1"/>
</dbReference>
<dbReference type="NCBIfam" id="TIGR00756">
    <property type="entry name" value="PPR"/>
    <property type="match status" value="2"/>
</dbReference>
<evidence type="ECO:0000256" key="3">
    <source>
        <dbReference type="SAM" id="MobiDB-lite"/>
    </source>
</evidence>
<dbReference type="Gene3D" id="1.25.40.10">
    <property type="entry name" value="Tetratricopeptide repeat domain"/>
    <property type="match status" value="5"/>
</dbReference>
<dbReference type="InterPro" id="IPR032867">
    <property type="entry name" value="DYW_dom"/>
</dbReference>
<evidence type="ECO:0000313" key="5">
    <source>
        <dbReference type="EMBL" id="KAK9165731.1"/>
    </source>
</evidence>
<comment type="caution">
    <text evidence="5">The sequence shown here is derived from an EMBL/GenBank/DDBJ whole genome shotgun (WGS) entry which is preliminary data.</text>
</comment>
<evidence type="ECO:0000259" key="4">
    <source>
        <dbReference type="Pfam" id="PF14432"/>
    </source>
</evidence>
<sequence length="1104" mass="122588">MQPRLAFYAPRFVDVSMLRRACSLNPHVMHRNLSPWPFSSGTPKSQQGSPRQPAPRGGLGPSGVGAGAGAGDGGLGSRTGGATGRRRGPSAMELLMTTEHLAGENLNEEQQVEEEEEDDDDEDVDGEDVLVVGRGRVEEESFTFFDLLSILAENCSITAVEQVFDITSSKESGSKICPLLGHQLNIYYEELLYLLRSSIIGKVLALRVTSHTCSSHFRLNHSKRIGKEQMGWFKHGSMGGSYFQSRYLVIWQMIKLGNRCFELLWHASQLVKERDIVKNLISWNSMISVYSQRGDAFSAFDVFRRMHLEGVGFDSGPNEYTFGSLITATYSSSSTGLCLLEQILSQILKLGFLSDLYVGSALVSGFARFGLLDIAKSIFGEMKERNTVSMNGLMVGLVKQKRGVEAMEIFREARHLVGVNCDSFVVLLSAFPEFESLDEGVNKGREVHAFVLRNGLSDTKIAIQNGLINMYAKCGVVDNARIVFTFMDVKDLVSWNSIISGLDQNGCFGETLMNYRRMRRSGLVPSKFAIISTLSSCSSLKMIHLGSQVHCEGTKFGLDLDVSVSNSLLVLYAESGRLTDSLKVFDLMTEYDIISWNSIIGLLAGSEESPSKSIDYFLKMMQDGWSLNRVTFINVLAAVSSLSILDLGHQIHALMLKYSVADDIAAENALLSLYGKCGEMNDCEKIFSKMVARRDAVSWNSMIAGYIHSGSFSKAMDLIWFMMQNEQAMDCFTFATVLSACASIATLERGMETHARAIRACLESDVVVGSTLVDMYSKCGRADYANRIFELMPLRNEFTWNSMISGYARHGLGEKALELFMKMRKEGPSPDCVTFVGVLSACSHVGLVEQGLECFESMSKTYGLVPRLEHFSCLVDLLGRAGDLDKVEEFIKSMPMKPNVLMWRTVLGACTRASGRNVELGKQAAQMLMELEPQNAVNHVLISNFYASGARWVDVAKARTIMKEAAVKKEAGCSWVTMKDGVHVFVAGDKSHPEADRIYAKLQELSRKMKEMGYVPLTKYALYDLEVENKEELLSYHSEKLAVAFVILRTSSLPIRIMKNLRVCGDCHSAFGYISKIVGRQIILRDSNRFHHFSDGRCSCGDYW</sequence>
<name>A0AAP0Q772_9MAGN</name>
<feature type="compositionally biased region" description="Acidic residues" evidence="3">
    <location>
        <begin position="106"/>
        <end position="124"/>
    </location>
</feature>
<feature type="region of interest" description="Disordered" evidence="3">
    <location>
        <begin position="102"/>
        <end position="124"/>
    </location>
</feature>
<dbReference type="EMBL" id="JBBNAG010000001">
    <property type="protein sequence ID" value="KAK9165731.1"/>
    <property type="molecule type" value="Genomic_DNA"/>
</dbReference>
<feature type="region of interest" description="Disordered" evidence="3">
    <location>
        <begin position="35"/>
        <end position="88"/>
    </location>
</feature>
<keyword evidence="6" id="KW-1185">Reference proteome</keyword>
<dbReference type="Pfam" id="PF20431">
    <property type="entry name" value="E_motif"/>
    <property type="match status" value="1"/>
</dbReference>
<dbReference type="InterPro" id="IPR046848">
    <property type="entry name" value="E_motif"/>
</dbReference>
<dbReference type="InterPro" id="IPR046960">
    <property type="entry name" value="PPR_At4g14850-like_plant"/>
</dbReference>
<dbReference type="Proteomes" id="UP001419268">
    <property type="component" value="Unassembled WGS sequence"/>
</dbReference>
<dbReference type="InterPro" id="IPR011990">
    <property type="entry name" value="TPR-like_helical_dom_sf"/>
</dbReference>
<evidence type="ECO:0000313" key="6">
    <source>
        <dbReference type="Proteomes" id="UP001419268"/>
    </source>
</evidence>
<feature type="repeat" description="PPR" evidence="2">
    <location>
        <begin position="355"/>
        <end position="389"/>
    </location>
</feature>
<reference evidence="5 6" key="1">
    <citation type="submission" date="2024-01" db="EMBL/GenBank/DDBJ databases">
        <title>Genome assemblies of Stephania.</title>
        <authorList>
            <person name="Yang L."/>
        </authorList>
    </citation>
    <scope>NUCLEOTIDE SEQUENCE [LARGE SCALE GENOMIC DNA]</scope>
    <source>
        <strain evidence="5">JXDWG</strain>
        <tissue evidence="5">Leaf</tissue>
    </source>
</reference>
<dbReference type="GO" id="GO:0009451">
    <property type="term" value="P:RNA modification"/>
    <property type="evidence" value="ECO:0007669"/>
    <property type="project" value="InterPro"/>
</dbReference>
<dbReference type="AlphaFoldDB" id="A0AAP0Q772"/>
<dbReference type="GO" id="GO:0003723">
    <property type="term" value="F:RNA binding"/>
    <property type="evidence" value="ECO:0007669"/>
    <property type="project" value="InterPro"/>
</dbReference>
<accession>A0AAP0Q772</accession>
<feature type="repeat" description="PPR" evidence="2">
    <location>
        <begin position="279"/>
        <end position="313"/>
    </location>
</feature>
<feature type="repeat" description="PPR" evidence="2">
    <location>
        <begin position="695"/>
        <end position="729"/>
    </location>
</feature>
<dbReference type="FunFam" id="1.25.40.10:FF:000381">
    <property type="entry name" value="Pentatricopeptide repeat-containing protein"/>
    <property type="match status" value="1"/>
</dbReference>
<dbReference type="PROSITE" id="PS51375">
    <property type="entry name" value="PPR"/>
    <property type="match status" value="6"/>
</dbReference>
<gene>
    <name evidence="5" type="ORF">Scep_000922</name>
</gene>
<feature type="compositionally biased region" description="Polar residues" evidence="3">
    <location>
        <begin position="37"/>
        <end position="50"/>
    </location>
</feature>
<dbReference type="Pfam" id="PF13041">
    <property type="entry name" value="PPR_2"/>
    <property type="match status" value="2"/>
</dbReference>
<dbReference type="InterPro" id="IPR046849">
    <property type="entry name" value="E2_motif"/>
</dbReference>
<protein>
    <recommendedName>
        <fullName evidence="4">DYW domain-containing protein</fullName>
    </recommendedName>
</protein>
<dbReference type="GO" id="GO:0008270">
    <property type="term" value="F:zinc ion binding"/>
    <property type="evidence" value="ECO:0007669"/>
    <property type="project" value="InterPro"/>
</dbReference>
<feature type="domain" description="DYW" evidence="4">
    <location>
        <begin position="1013"/>
        <end position="1104"/>
    </location>
</feature>
<dbReference type="InterPro" id="IPR002885">
    <property type="entry name" value="PPR_rpt"/>
</dbReference>
<dbReference type="Pfam" id="PF01535">
    <property type="entry name" value="PPR"/>
    <property type="match status" value="7"/>
</dbReference>
<evidence type="ECO:0000256" key="2">
    <source>
        <dbReference type="PROSITE-ProRule" id="PRU00708"/>
    </source>
</evidence>
<dbReference type="PANTHER" id="PTHR47926:SF390">
    <property type="entry name" value="TETRATRICOPEPTIDE REPEAT-LIKE SUPERFAMILY PROTEIN"/>
    <property type="match status" value="1"/>
</dbReference>